<proteinExistence type="predicted"/>
<dbReference type="EMBL" id="ML213594">
    <property type="protein sequence ID" value="TFK41622.1"/>
    <property type="molecule type" value="Genomic_DNA"/>
</dbReference>
<feature type="compositionally biased region" description="Basic and acidic residues" evidence="1">
    <location>
        <begin position="520"/>
        <end position="532"/>
    </location>
</feature>
<dbReference type="AlphaFoldDB" id="A0A5C3M8G2"/>
<gene>
    <name evidence="2" type="ORF">BDQ12DRAFT_720461</name>
</gene>
<accession>A0A5C3M8G2</accession>
<sequence length="596" mass="68639">MSYYNPQLPNSLDDLYPQPRYVPEYNSHYDPVISQERPVIPTPRPFIPKKQQTVKQKQKHSLNTIPQDILLGVTRYLNGHEIAQVAKASKHIKETFLQGQASQEHFRLEVDRYGMVAAPVSHSFMAQYERCANALLRLFQQYIARRIQLIYGSQIYVTGLRDTTYRIPWVEHEKTPIEPRPFAGESGGCTYIVVDRTHTVAFGWNQQPTNQLFKTNIHQLASPLTGQSASKTWIETMFCPSSIAIDVYQDIVVVLERCRYIHLFRLSTRECFQVNEIVDRDETVVGSLRIYGDTIGIQFGFSPPRDMRYPPAPDRRERLTFFNWKTRTFADLPSRRRGWVAHEDYHIMGRRGILVIEYAWRDRSPYLRLRIVPHPFAAPATLADPNKYREIQMQRPMEYCDQVPSEIRFVPDIGGNNFFAPVAAWVDDPSSTKRLVAIKSTFSDRKIFIMVADMAQMLYPTGEFSPFETIIEADGETHRLCGRRIVWFEREGYGSISGRFCSQTFSNAAVYDQMPDRYESSKKVAHETDPNWKSKMTSEPGPHSNSRGSIRSCTSVQKGIIHFYPTEDSLVTIVDGGSLGLKKEYPLAIRQLSFFG</sequence>
<feature type="region of interest" description="Disordered" evidence="1">
    <location>
        <begin position="520"/>
        <end position="550"/>
    </location>
</feature>
<evidence type="ECO:0000313" key="2">
    <source>
        <dbReference type="EMBL" id="TFK41622.1"/>
    </source>
</evidence>
<organism evidence="2 3">
    <name type="scientific">Crucibulum laeve</name>
    <dbReference type="NCBI Taxonomy" id="68775"/>
    <lineage>
        <taxon>Eukaryota</taxon>
        <taxon>Fungi</taxon>
        <taxon>Dikarya</taxon>
        <taxon>Basidiomycota</taxon>
        <taxon>Agaricomycotina</taxon>
        <taxon>Agaricomycetes</taxon>
        <taxon>Agaricomycetidae</taxon>
        <taxon>Agaricales</taxon>
        <taxon>Agaricineae</taxon>
        <taxon>Nidulariaceae</taxon>
        <taxon>Crucibulum</taxon>
    </lineage>
</organism>
<dbReference type="Proteomes" id="UP000308652">
    <property type="component" value="Unassembled WGS sequence"/>
</dbReference>
<keyword evidence="3" id="KW-1185">Reference proteome</keyword>
<reference evidence="2 3" key="1">
    <citation type="journal article" date="2019" name="Nat. Ecol. Evol.">
        <title>Megaphylogeny resolves global patterns of mushroom evolution.</title>
        <authorList>
            <person name="Varga T."/>
            <person name="Krizsan K."/>
            <person name="Foldi C."/>
            <person name="Dima B."/>
            <person name="Sanchez-Garcia M."/>
            <person name="Sanchez-Ramirez S."/>
            <person name="Szollosi G.J."/>
            <person name="Szarkandi J.G."/>
            <person name="Papp V."/>
            <person name="Albert L."/>
            <person name="Andreopoulos W."/>
            <person name="Angelini C."/>
            <person name="Antonin V."/>
            <person name="Barry K.W."/>
            <person name="Bougher N.L."/>
            <person name="Buchanan P."/>
            <person name="Buyck B."/>
            <person name="Bense V."/>
            <person name="Catcheside P."/>
            <person name="Chovatia M."/>
            <person name="Cooper J."/>
            <person name="Damon W."/>
            <person name="Desjardin D."/>
            <person name="Finy P."/>
            <person name="Geml J."/>
            <person name="Haridas S."/>
            <person name="Hughes K."/>
            <person name="Justo A."/>
            <person name="Karasinski D."/>
            <person name="Kautmanova I."/>
            <person name="Kiss B."/>
            <person name="Kocsube S."/>
            <person name="Kotiranta H."/>
            <person name="LaButti K.M."/>
            <person name="Lechner B.E."/>
            <person name="Liimatainen K."/>
            <person name="Lipzen A."/>
            <person name="Lukacs Z."/>
            <person name="Mihaltcheva S."/>
            <person name="Morgado L.N."/>
            <person name="Niskanen T."/>
            <person name="Noordeloos M.E."/>
            <person name="Ohm R.A."/>
            <person name="Ortiz-Santana B."/>
            <person name="Ovrebo C."/>
            <person name="Racz N."/>
            <person name="Riley R."/>
            <person name="Savchenko A."/>
            <person name="Shiryaev A."/>
            <person name="Soop K."/>
            <person name="Spirin V."/>
            <person name="Szebenyi C."/>
            <person name="Tomsovsky M."/>
            <person name="Tulloss R.E."/>
            <person name="Uehling J."/>
            <person name="Grigoriev I.V."/>
            <person name="Vagvolgyi C."/>
            <person name="Papp T."/>
            <person name="Martin F.M."/>
            <person name="Miettinen O."/>
            <person name="Hibbett D.S."/>
            <person name="Nagy L.G."/>
        </authorList>
    </citation>
    <scope>NUCLEOTIDE SEQUENCE [LARGE SCALE GENOMIC DNA]</scope>
    <source>
        <strain evidence="2 3">CBS 166.37</strain>
    </source>
</reference>
<evidence type="ECO:0008006" key="4">
    <source>
        <dbReference type="Google" id="ProtNLM"/>
    </source>
</evidence>
<name>A0A5C3M8G2_9AGAR</name>
<evidence type="ECO:0000256" key="1">
    <source>
        <dbReference type="SAM" id="MobiDB-lite"/>
    </source>
</evidence>
<evidence type="ECO:0000313" key="3">
    <source>
        <dbReference type="Proteomes" id="UP000308652"/>
    </source>
</evidence>
<protein>
    <recommendedName>
        <fullName evidence="4">F-box domain-containing protein</fullName>
    </recommendedName>
</protein>